<sequence>MTVPCARWLQKDVGSEIITFDY</sequence>
<evidence type="ECO:0000313" key="1">
    <source>
        <dbReference type="EMBL" id="JAD55092.1"/>
    </source>
</evidence>
<dbReference type="EMBL" id="GBRH01242803">
    <property type="protein sequence ID" value="JAD55092.1"/>
    <property type="molecule type" value="Transcribed_RNA"/>
</dbReference>
<protein>
    <submittedName>
        <fullName evidence="1">Uncharacterized protein</fullName>
    </submittedName>
</protein>
<accession>A0A0A9B748</accession>
<reference evidence="1" key="1">
    <citation type="submission" date="2014-09" db="EMBL/GenBank/DDBJ databases">
        <authorList>
            <person name="Magalhaes I.L.F."/>
            <person name="Oliveira U."/>
            <person name="Santos F.R."/>
            <person name="Vidigal T.H.D.A."/>
            <person name="Brescovit A.D."/>
            <person name="Santos A.J."/>
        </authorList>
    </citation>
    <scope>NUCLEOTIDE SEQUENCE</scope>
    <source>
        <tissue evidence="1">Shoot tissue taken approximately 20 cm above the soil surface</tissue>
    </source>
</reference>
<name>A0A0A9B748_ARUDO</name>
<reference evidence="1" key="2">
    <citation type="journal article" date="2015" name="Data Brief">
        <title>Shoot transcriptome of the giant reed, Arundo donax.</title>
        <authorList>
            <person name="Barrero R.A."/>
            <person name="Guerrero F.D."/>
            <person name="Moolhuijzen P."/>
            <person name="Goolsby J.A."/>
            <person name="Tidwell J."/>
            <person name="Bellgard S.E."/>
            <person name="Bellgard M.I."/>
        </authorList>
    </citation>
    <scope>NUCLEOTIDE SEQUENCE</scope>
    <source>
        <tissue evidence="1">Shoot tissue taken approximately 20 cm above the soil surface</tissue>
    </source>
</reference>
<dbReference type="AlphaFoldDB" id="A0A0A9B748"/>
<organism evidence="1">
    <name type="scientific">Arundo donax</name>
    <name type="common">Giant reed</name>
    <name type="synonym">Donax arundinaceus</name>
    <dbReference type="NCBI Taxonomy" id="35708"/>
    <lineage>
        <taxon>Eukaryota</taxon>
        <taxon>Viridiplantae</taxon>
        <taxon>Streptophyta</taxon>
        <taxon>Embryophyta</taxon>
        <taxon>Tracheophyta</taxon>
        <taxon>Spermatophyta</taxon>
        <taxon>Magnoliopsida</taxon>
        <taxon>Liliopsida</taxon>
        <taxon>Poales</taxon>
        <taxon>Poaceae</taxon>
        <taxon>PACMAD clade</taxon>
        <taxon>Arundinoideae</taxon>
        <taxon>Arundineae</taxon>
        <taxon>Arundo</taxon>
    </lineage>
</organism>
<proteinExistence type="predicted"/>